<keyword evidence="4" id="KW-1185">Reference proteome</keyword>
<keyword evidence="1" id="KW-0812">Transmembrane</keyword>
<organism evidence="3 4">
    <name type="scientific">Gilvimarinus algae</name>
    <dbReference type="NCBI Taxonomy" id="3058037"/>
    <lineage>
        <taxon>Bacteria</taxon>
        <taxon>Pseudomonadati</taxon>
        <taxon>Pseudomonadota</taxon>
        <taxon>Gammaproteobacteria</taxon>
        <taxon>Cellvibrionales</taxon>
        <taxon>Cellvibrionaceae</taxon>
        <taxon>Gilvimarinus</taxon>
    </lineage>
</organism>
<gene>
    <name evidence="3" type="ORF">QWI16_13510</name>
</gene>
<dbReference type="InterPro" id="IPR005182">
    <property type="entry name" value="YdbS-like_PH"/>
</dbReference>
<dbReference type="Proteomes" id="UP001168380">
    <property type="component" value="Unassembled WGS sequence"/>
</dbReference>
<evidence type="ECO:0000313" key="4">
    <source>
        <dbReference type="Proteomes" id="UP001168380"/>
    </source>
</evidence>
<dbReference type="PANTHER" id="PTHR37938">
    <property type="entry name" value="BLL0215 PROTEIN"/>
    <property type="match status" value="1"/>
</dbReference>
<dbReference type="Pfam" id="PF03703">
    <property type="entry name" value="bPH_2"/>
    <property type="match status" value="1"/>
</dbReference>
<evidence type="ECO:0000313" key="3">
    <source>
        <dbReference type="EMBL" id="MDO3383192.1"/>
    </source>
</evidence>
<dbReference type="EMBL" id="JAULRT010000060">
    <property type="protein sequence ID" value="MDO3383192.1"/>
    <property type="molecule type" value="Genomic_DNA"/>
</dbReference>
<keyword evidence="1" id="KW-0472">Membrane</keyword>
<evidence type="ECO:0000256" key="1">
    <source>
        <dbReference type="SAM" id="Phobius"/>
    </source>
</evidence>
<dbReference type="RefSeq" id="WP_302713949.1">
    <property type="nucleotide sequence ID" value="NZ_JAULRT010000060.1"/>
</dbReference>
<comment type="caution">
    <text evidence="3">The sequence shown here is derived from an EMBL/GenBank/DDBJ whole genome shotgun (WGS) entry which is preliminary data.</text>
</comment>
<keyword evidence="1" id="KW-1133">Transmembrane helix</keyword>
<sequence length="122" mass="13578">MKELYSANPVMFKNNPLGFIAALILVPFGVGIIIFLVWHLKNKSSKLIITDSDVLFEQGLLSKERSELTIKSIRTVKVKQSFWNRVFGTGTVELYTAGDSPEIVAKGLPDPNTVRDIIKAND</sequence>
<accession>A0ABT8TGH8</accession>
<reference evidence="3" key="1">
    <citation type="submission" date="2023-07" db="EMBL/GenBank/DDBJ databases">
        <title>Gilvimarinus algae sp. nov., isolated from the surface of Kelp.</title>
        <authorList>
            <person name="Sun Y.Y."/>
            <person name="Gong Y."/>
            <person name="Du Z.J."/>
        </authorList>
    </citation>
    <scope>NUCLEOTIDE SEQUENCE</scope>
    <source>
        <strain evidence="3">SDUM040014</strain>
    </source>
</reference>
<dbReference type="PANTHER" id="PTHR37938:SF1">
    <property type="entry name" value="BLL0215 PROTEIN"/>
    <property type="match status" value="1"/>
</dbReference>
<feature type="domain" description="YdbS-like PH" evidence="2">
    <location>
        <begin position="46"/>
        <end position="118"/>
    </location>
</feature>
<feature type="transmembrane region" description="Helical" evidence="1">
    <location>
        <begin position="20"/>
        <end position="40"/>
    </location>
</feature>
<proteinExistence type="predicted"/>
<name>A0ABT8TGH8_9GAMM</name>
<protein>
    <submittedName>
        <fullName evidence="3">PH domain-containing protein</fullName>
    </submittedName>
</protein>
<evidence type="ECO:0000259" key="2">
    <source>
        <dbReference type="Pfam" id="PF03703"/>
    </source>
</evidence>